<feature type="compositionally biased region" description="Polar residues" evidence="1">
    <location>
        <begin position="738"/>
        <end position="747"/>
    </location>
</feature>
<dbReference type="EMBL" id="KK583336">
    <property type="protein sequence ID" value="KDO19745.1"/>
    <property type="molecule type" value="Genomic_DNA"/>
</dbReference>
<dbReference type="KEGG" id="spar:SPRG_15075"/>
<feature type="compositionally biased region" description="Basic and acidic residues" evidence="1">
    <location>
        <begin position="457"/>
        <end position="474"/>
    </location>
</feature>
<feature type="region of interest" description="Disordered" evidence="1">
    <location>
        <begin position="430"/>
        <end position="790"/>
    </location>
</feature>
<proteinExistence type="predicted"/>
<feature type="compositionally biased region" description="Acidic residues" evidence="1">
    <location>
        <begin position="572"/>
        <end position="588"/>
    </location>
</feature>
<evidence type="ECO:0000256" key="1">
    <source>
        <dbReference type="SAM" id="MobiDB-lite"/>
    </source>
</evidence>
<organism evidence="2 3">
    <name type="scientific">Saprolegnia parasitica (strain CBS 223.65)</name>
    <dbReference type="NCBI Taxonomy" id="695850"/>
    <lineage>
        <taxon>Eukaryota</taxon>
        <taxon>Sar</taxon>
        <taxon>Stramenopiles</taxon>
        <taxon>Oomycota</taxon>
        <taxon>Saprolegniomycetes</taxon>
        <taxon>Saprolegniales</taxon>
        <taxon>Saprolegniaceae</taxon>
        <taxon>Saprolegnia</taxon>
    </lineage>
</organism>
<feature type="compositionally biased region" description="Basic and acidic residues" evidence="1">
    <location>
        <begin position="36"/>
        <end position="54"/>
    </location>
</feature>
<accession>A0A067BSF8</accession>
<feature type="region of interest" description="Disordered" evidence="1">
    <location>
        <begin position="287"/>
        <end position="416"/>
    </location>
</feature>
<gene>
    <name evidence="2" type="ORF">SPRG_15075</name>
</gene>
<dbReference type="AlphaFoldDB" id="A0A067BSF8"/>
<protein>
    <submittedName>
        <fullName evidence="2">Uncharacterized protein</fullName>
    </submittedName>
</protein>
<dbReference type="OMA" id="DGTSHAN"/>
<dbReference type="Proteomes" id="UP000030745">
    <property type="component" value="Unassembled WGS sequence"/>
</dbReference>
<dbReference type="VEuPathDB" id="FungiDB:SPRG_15075"/>
<evidence type="ECO:0000313" key="3">
    <source>
        <dbReference type="Proteomes" id="UP000030745"/>
    </source>
</evidence>
<feature type="compositionally biased region" description="Polar residues" evidence="1">
    <location>
        <begin position="195"/>
        <end position="208"/>
    </location>
</feature>
<reference evidence="2 3" key="1">
    <citation type="journal article" date="2013" name="PLoS Genet.">
        <title>Distinctive expansion of potential virulence genes in the genome of the oomycete fish pathogen Saprolegnia parasitica.</title>
        <authorList>
            <person name="Jiang R.H."/>
            <person name="de Bruijn I."/>
            <person name="Haas B.J."/>
            <person name="Belmonte R."/>
            <person name="Lobach L."/>
            <person name="Christie J."/>
            <person name="van den Ackerveken G."/>
            <person name="Bottin A."/>
            <person name="Bulone V."/>
            <person name="Diaz-Moreno S.M."/>
            <person name="Dumas B."/>
            <person name="Fan L."/>
            <person name="Gaulin E."/>
            <person name="Govers F."/>
            <person name="Grenville-Briggs L.J."/>
            <person name="Horner N.R."/>
            <person name="Levin J.Z."/>
            <person name="Mammella M."/>
            <person name="Meijer H.J."/>
            <person name="Morris P."/>
            <person name="Nusbaum C."/>
            <person name="Oome S."/>
            <person name="Phillips A.J."/>
            <person name="van Rooyen D."/>
            <person name="Rzeszutek E."/>
            <person name="Saraiva M."/>
            <person name="Secombes C.J."/>
            <person name="Seidl M.F."/>
            <person name="Snel B."/>
            <person name="Stassen J.H."/>
            <person name="Sykes S."/>
            <person name="Tripathy S."/>
            <person name="van den Berg H."/>
            <person name="Vega-Arreguin J.C."/>
            <person name="Wawra S."/>
            <person name="Young S.K."/>
            <person name="Zeng Q."/>
            <person name="Dieguez-Uribeondo J."/>
            <person name="Russ C."/>
            <person name="Tyler B.M."/>
            <person name="van West P."/>
        </authorList>
    </citation>
    <scope>NUCLEOTIDE SEQUENCE [LARGE SCALE GENOMIC DNA]</scope>
    <source>
        <strain evidence="2 3">CBS 223.65</strain>
    </source>
</reference>
<keyword evidence="3" id="KW-1185">Reference proteome</keyword>
<feature type="compositionally biased region" description="Low complexity" evidence="1">
    <location>
        <begin position="382"/>
        <end position="406"/>
    </location>
</feature>
<name>A0A067BSF8_SAPPC</name>
<feature type="compositionally biased region" description="Acidic residues" evidence="1">
    <location>
        <begin position="513"/>
        <end position="527"/>
    </location>
</feature>
<feature type="compositionally biased region" description="Basic and acidic residues" evidence="1">
    <location>
        <begin position="667"/>
        <end position="682"/>
    </location>
</feature>
<sequence>MRDDDPTESMLAADATSDESNAPAVTIPCVFMDNLDSSHEVDEGTRTDKTDATEHMATTEVAVPSARGSDNGDDDMYEEAFDNSARSTNDEVSTTVDTKSPSDATASPMTDRDALLQSAPTSPRSVTATKDAVDSGTTDTDAIQDSYRDKDDDEAPSENAVGASRSSTARYSDDASTPRANDSALDAGPPMPLTSEPTLGNDGTSHANAAQDALPTARDNQGLSARYSDDGEFNPDTLTNDGSGKAVAISEPGAPSTSTPPVEGEDEAINQLADVVASSDVLLLSNADSAPIQEPTSTSEPPALDEPLMTAAVADVDAGNDARDDVSYGYDDEPSASGDPSAKLDTVSTQDAVAVAAIARPVNAIVPDTTDLDDDKDTGRYSSASPRSESPSAAESVVASPRASPPTNTGDTRADGIVAVASDLASGVDAPLQASASTPSTIEAHGTYDEDEYSTDIARDEGYWVAPPEDRRGPDTTTTPQPVEPATSGDTTDTEAVDITSPSAALKVAANVDGDEVYEDDPYENDLDTGRYSSVSADTTPAEASVTALDKTTIGSNDPLSVPSGAPPTDADATEYDDDTELYGDDEASPPVATSALAAPSTGANVPPPMFTPMGDTEVDETVNDTDTSRYSDLDPESTIATLATIESTSMTAPEAKAVAPLPLERAAGDDNTPRYSDDGSARADAAPMSPRTVDPVASSDKLPTQDNPFDEYSQTTARYSDDGAPVEPMPSLPLASNAVTNDTFDSLYTPPGDHRRPSLAKRGSVSSVMSLDASPLPSDRSYDNDFDDPAELLAPDATLLHAESSYSLDEFDA</sequence>
<dbReference type="RefSeq" id="XP_012209556.1">
    <property type="nucleotide sequence ID" value="XM_012354166.1"/>
</dbReference>
<feature type="compositionally biased region" description="Polar residues" evidence="1">
    <location>
        <begin position="702"/>
        <end position="719"/>
    </location>
</feature>
<dbReference type="GeneID" id="24136844"/>
<feature type="compositionally biased region" description="Polar residues" evidence="1">
    <location>
        <begin position="164"/>
        <end position="180"/>
    </location>
</feature>
<feature type="compositionally biased region" description="Polar residues" evidence="1">
    <location>
        <begin position="639"/>
        <end position="652"/>
    </location>
</feature>
<feature type="compositionally biased region" description="Acidic residues" evidence="1">
    <location>
        <begin position="71"/>
        <end position="81"/>
    </location>
</feature>
<feature type="compositionally biased region" description="Polar residues" evidence="1">
    <location>
        <begin position="84"/>
        <end position="108"/>
    </location>
</feature>
<feature type="region of interest" description="Disordered" evidence="1">
    <location>
        <begin position="1"/>
        <end position="267"/>
    </location>
</feature>
<evidence type="ECO:0000313" key="2">
    <source>
        <dbReference type="EMBL" id="KDO19745.1"/>
    </source>
</evidence>
<feature type="compositionally biased region" description="Polar residues" evidence="1">
    <location>
        <begin position="118"/>
        <end position="128"/>
    </location>
</feature>